<dbReference type="SUPFAM" id="SSF50494">
    <property type="entry name" value="Trypsin-like serine proteases"/>
    <property type="match status" value="1"/>
</dbReference>
<dbReference type="Proteomes" id="UP001516400">
    <property type="component" value="Unassembled WGS sequence"/>
</dbReference>
<gene>
    <name evidence="9" type="ORF">HHI36_020388</name>
</gene>
<evidence type="ECO:0000256" key="2">
    <source>
        <dbReference type="ARBA" id="ARBA00022525"/>
    </source>
</evidence>
<evidence type="ECO:0000256" key="3">
    <source>
        <dbReference type="ARBA" id="ARBA00023157"/>
    </source>
</evidence>
<dbReference type="PANTHER" id="PTHR24258:SF142">
    <property type="entry name" value="PEPTIDASE S1 DOMAIN-CONTAINING PROTEIN"/>
    <property type="match status" value="1"/>
</dbReference>
<evidence type="ECO:0000313" key="9">
    <source>
        <dbReference type="EMBL" id="KAL3275635.1"/>
    </source>
</evidence>
<proteinExistence type="predicted"/>
<dbReference type="FunFam" id="2.40.10.10:FF:000038">
    <property type="entry name" value="Serine protease"/>
    <property type="match status" value="1"/>
</dbReference>
<dbReference type="InterPro" id="IPR043504">
    <property type="entry name" value="Peptidase_S1_PA_chymotrypsin"/>
</dbReference>
<organism evidence="9 10">
    <name type="scientific">Cryptolaemus montrouzieri</name>
    <dbReference type="NCBI Taxonomy" id="559131"/>
    <lineage>
        <taxon>Eukaryota</taxon>
        <taxon>Metazoa</taxon>
        <taxon>Ecdysozoa</taxon>
        <taxon>Arthropoda</taxon>
        <taxon>Hexapoda</taxon>
        <taxon>Insecta</taxon>
        <taxon>Pterygota</taxon>
        <taxon>Neoptera</taxon>
        <taxon>Endopterygota</taxon>
        <taxon>Coleoptera</taxon>
        <taxon>Polyphaga</taxon>
        <taxon>Cucujiformia</taxon>
        <taxon>Coccinelloidea</taxon>
        <taxon>Coccinellidae</taxon>
        <taxon>Scymninae</taxon>
        <taxon>Scymnini</taxon>
        <taxon>Cryptolaemus</taxon>
    </lineage>
</organism>
<evidence type="ECO:0000259" key="8">
    <source>
        <dbReference type="PROSITE" id="PS50240"/>
    </source>
</evidence>
<dbReference type="CDD" id="cd00190">
    <property type="entry name" value="Tryp_SPc"/>
    <property type="match status" value="1"/>
</dbReference>
<evidence type="ECO:0000256" key="6">
    <source>
        <dbReference type="SAM" id="MobiDB-lite"/>
    </source>
</evidence>
<dbReference type="GO" id="GO:0005576">
    <property type="term" value="C:extracellular region"/>
    <property type="evidence" value="ECO:0007669"/>
    <property type="project" value="UniProtKB-SubCell"/>
</dbReference>
<dbReference type="InterPro" id="IPR001254">
    <property type="entry name" value="Trypsin_dom"/>
</dbReference>
<feature type="compositionally biased region" description="Polar residues" evidence="6">
    <location>
        <begin position="249"/>
        <end position="264"/>
    </location>
</feature>
<feature type="chain" id="PRO_5044865197" description="Phenoloxidase-activating factor 2" evidence="7">
    <location>
        <begin position="21"/>
        <end position="1158"/>
    </location>
</feature>
<dbReference type="InterPro" id="IPR001314">
    <property type="entry name" value="Peptidase_S1A"/>
</dbReference>
<evidence type="ECO:0000256" key="7">
    <source>
        <dbReference type="SAM" id="SignalP"/>
    </source>
</evidence>
<evidence type="ECO:0000313" key="10">
    <source>
        <dbReference type="Proteomes" id="UP001516400"/>
    </source>
</evidence>
<feature type="region of interest" description="Disordered" evidence="6">
    <location>
        <begin position="286"/>
        <end position="314"/>
    </location>
</feature>
<dbReference type="Pfam" id="PF00089">
    <property type="entry name" value="Trypsin"/>
    <property type="match status" value="1"/>
</dbReference>
<keyword evidence="2" id="KW-0964">Secreted</keyword>
<dbReference type="EMBL" id="JABFTP020000083">
    <property type="protein sequence ID" value="KAL3275635.1"/>
    <property type="molecule type" value="Genomic_DNA"/>
</dbReference>
<keyword evidence="10" id="KW-1185">Reference proteome</keyword>
<dbReference type="InterPro" id="IPR009003">
    <property type="entry name" value="Peptidase_S1_PA"/>
</dbReference>
<reference evidence="9 10" key="1">
    <citation type="journal article" date="2021" name="BMC Biol.">
        <title>Horizontally acquired antibacterial genes associated with adaptive radiation of ladybird beetles.</title>
        <authorList>
            <person name="Li H.S."/>
            <person name="Tang X.F."/>
            <person name="Huang Y.H."/>
            <person name="Xu Z.Y."/>
            <person name="Chen M.L."/>
            <person name="Du X.Y."/>
            <person name="Qiu B.Y."/>
            <person name="Chen P.T."/>
            <person name="Zhang W."/>
            <person name="Slipinski A."/>
            <person name="Escalona H.E."/>
            <person name="Waterhouse R.M."/>
            <person name="Zwick A."/>
            <person name="Pang H."/>
        </authorList>
    </citation>
    <scope>NUCLEOTIDE SEQUENCE [LARGE SCALE GENOMIC DNA]</scope>
    <source>
        <strain evidence="9">SYSU2018</strain>
    </source>
</reference>
<comment type="caution">
    <text evidence="9">The sequence shown here is derived from an EMBL/GenBank/DDBJ whole genome shotgun (WGS) entry which is preliminary data.</text>
</comment>
<keyword evidence="3" id="KW-1015">Disulfide bond</keyword>
<dbReference type="PANTHER" id="PTHR24258">
    <property type="entry name" value="SERINE PROTEASE-RELATED"/>
    <property type="match status" value="1"/>
</dbReference>
<sequence length="1158" mass="128232">MHFKINIALAAMFLICSSSAEESSWSWSEDKNQGAMSINDQFGEHEQQEASEIKEDIINLNDTQISQIVDEIIDSGRQGRSLDGFDEVYSDPTVQDALQKGDDGEARNIIKERLCYLGLMQCDDSVEGKRPFIAPEDLQYAQPVAINPVGRPIPTIPLRGPKRGTYGPPRPVPLPGGPHGKFPPSKFGPPNRFGPNLNINPNKPPRREYGNPSKPFFGNKPPGPIYDGPGGEFVQPIEPDTPYPFEHGSQFSQGQTHFASQQSSFHKDKVFIGSPAGAKSDIIGSSSVQQHVHHHFHHNSEGGDKTVVVKPVPVPVPVPSSSNSYESFGSSSLSSSNSLGSSGLSFKPSQIYNPSSGSSGGLTIGGSGFSSGSYGGQTLASYGSGNNHGLGGFSGNKPVSESFSQSLGSNNYGSSTYGSSFGQYNTNDFYKKELNLNGNSITTNLLQGNYDNSQFGRNEDCVCVPINQCQNHDVIGRKDDLYLAIDPRNLKSDIEAEEERVITDGNGTMTVVTVPKGTSLNLTDVSSIKNGTEEIKRVNKREAPNYNVNNGNKAYTKPEARQYGQNIMSDLMNKKIKPTFGVSFGLPHQGGGGYPISPYGPNPLVNPYGGVIGGGGINLGLVSVNPLISVQVTKDDYGRKEIKPFVNLHVTPNDYLVHKFGDLLHYKKDYIYNKHKHIHFYKPHYYHGHYGQHHTPEIYRPYPPHFLGSPHVEDGPIYEGPHHGGPFLHGPPNYHREHEPSYYDDPINYGGEYGGYDNDFYGRTAPNATDFNLVNGNSVQNQYLNHYSNGQSIYGSNYADNSNYINHLNNYEYENNPDRLINLSTNSRRGKSFQSTNTVKFPTNRRRRDTTYVHEKKIEKRQGYFGNQQVCGPRHVCCRRPRQQIPNNNFGGKQCGVRHSTGINGRIKTPVYVDGDSEFGEYPWQVAILKKDPKESVYVCGGTLIDHLHIITAAHCVKTYTNYDLRVRLGEWDVNHDVEFYPYIERDIVSVNVHPEFYAGTLYNDVAILRMDKPVDYNKYPHISPACLPSPRDDYTGTRCWTTGWGKDAFGDFGKYQNILKEVDVPIVGQAQCLRQMQQTRLGYDFKLHPGFICAGGEEGKDACKGDGGGPLVCERGGTMQLVGVVSWGIGCGQYGVPGVYVRVSHYLDWIRQVTQIY</sequence>
<feature type="domain" description="Peptidase S1" evidence="8">
    <location>
        <begin position="912"/>
        <end position="1156"/>
    </location>
</feature>
<feature type="region of interest" description="Disordered" evidence="6">
    <location>
        <begin position="152"/>
        <end position="264"/>
    </location>
</feature>
<accession>A0ABD2NAU5</accession>
<dbReference type="SMART" id="SM00020">
    <property type="entry name" value="Tryp_SPc"/>
    <property type="match status" value="1"/>
</dbReference>
<evidence type="ECO:0000256" key="4">
    <source>
        <dbReference type="ARBA" id="ARBA00068096"/>
    </source>
</evidence>
<protein>
    <recommendedName>
        <fullName evidence="4">Phenoloxidase-activating factor 2</fullName>
    </recommendedName>
    <alternativeName>
        <fullName evidence="5">Prophenoloxidase-activating factor II</fullName>
    </alternativeName>
</protein>
<dbReference type="PROSITE" id="PS00134">
    <property type="entry name" value="TRYPSIN_HIS"/>
    <property type="match status" value="1"/>
</dbReference>
<dbReference type="InterPro" id="IPR018114">
    <property type="entry name" value="TRYPSIN_HIS"/>
</dbReference>
<feature type="signal peptide" evidence="7">
    <location>
        <begin position="1"/>
        <end position="20"/>
    </location>
</feature>
<dbReference type="Gene3D" id="2.40.10.10">
    <property type="entry name" value="Trypsin-like serine proteases"/>
    <property type="match status" value="1"/>
</dbReference>
<evidence type="ECO:0000256" key="5">
    <source>
        <dbReference type="ARBA" id="ARBA00076468"/>
    </source>
</evidence>
<name>A0ABD2NAU5_9CUCU</name>
<dbReference type="AlphaFoldDB" id="A0ABD2NAU5"/>
<dbReference type="PROSITE" id="PS50240">
    <property type="entry name" value="TRYPSIN_DOM"/>
    <property type="match status" value="1"/>
</dbReference>
<evidence type="ECO:0000256" key="1">
    <source>
        <dbReference type="ARBA" id="ARBA00004613"/>
    </source>
</evidence>
<dbReference type="PRINTS" id="PR00722">
    <property type="entry name" value="CHYMOTRYPSIN"/>
</dbReference>
<keyword evidence="7" id="KW-0732">Signal</keyword>
<comment type="subcellular location">
    <subcellularLocation>
        <location evidence="1">Secreted</location>
    </subcellularLocation>
</comment>